<evidence type="ECO:0000256" key="1">
    <source>
        <dbReference type="ARBA" id="ARBA00000695"/>
    </source>
</evidence>
<evidence type="ECO:0000256" key="6">
    <source>
        <dbReference type="ARBA" id="ARBA00022525"/>
    </source>
</evidence>
<feature type="signal peptide" evidence="12">
    <location>
        <begin position="1"/>
        <end position="19"/>
    </location>
</feature>
<reference evidence="14 15" key="1">
    <citation type="submission" date="2019-10" db="EMBL/GenBank/DDBJ databases">
        <authorList>
            <person name="Palmer J.M."/>
        </authorList>
    </citation>
    <scope>NUCLEOTIDE SEQUENCE [LARGE SCALE GENOMIC DNA]</scope>
    <source>
        <strain evidence="14 15">TWF506</strain>
    </source>
</reference>
<dbReference type="GO" id="GO:0000272">
    <property type="term" value="P:polysaccharide catabolic process"/>
    <property type="evidence" value="ECO:0007669"/>
    <property type="project" value="UniProtKB-KW"/>
</dbReference>
<dbReference type="GO" id="GO:0046872">
    <property type="term" value="F:metal ion binding"/>
    <property type="evidence" value="ECO:0007669"/>
    <property type="project" value="UniProtKB-KW"/>
</dbReference>
<evidence type="ECO:0000256" key="7">
    <source>
        <dbReference type="ARBA" id="ARBA00022723"/>
    </source>
</evidence>
<dbReference type="InterPro" id="IPR011050">
    <property type="entry name" value="Pectin_lyase_fold/virulence"/>
</dbReference>
<protein>
    <recommendedName>
        <fullName evidence="5">pectate lyase</fullName>
        <ecNumber evidence="5">4.2.2.2</ecNumber>
    </recommendedName>
</protein>
<comment type="caution">
    <text evidence="14">The sequence shown here is derived from an EMBL/GenBank/DDBJ whole genome shotgun (WGS) entry which is preliminary data.</text>
</comment>
<evidence type="ECO:0000313" key="14">
    <source>
        <dbReference type="EMBL" id="KAK6506569.1"/>
    </source>
</evidence>
<evidence type="ECO:0000256" key="4">
    <source>
        <dbReference type="ARBA" id="ARBA00010980"/>
    </source>
</evidence>
<keyword evidence="15" id="KW-1185">Reference proteome</keyword>
<feature type="chain" id="PRO_5042855284" description="pectate lyase" evidence="12">
    <location>
        <begin position="20"/>
        <end position="322"/>
    </location>
</feature>
<comment type="cofactor">
    <cofactor evidence="2">
        <name>Ca(2+)</name>
        <dbReference type="ChEBI" id="CHEBI:29108"/>
    </cofactor>
</comment>
<keyword evidence="11" id="KW-0119">Carbohydrate metabolism</keyword>
<feature type="domain" description="Pectate lyase" evidence="13">
    <location>
        <begin position="51"/>
        <end position="264"/>
    </location>
</feature>
<evidence type="ECO:0000256" key="11">
    <source>
        <dbReference type="RuleBase" id="RU361173"/>
    </source>
</evidence>
<accession>A0AAN8RVM7</accession>
<keyword evidence="9" id="KW-0106">Calcium</keyword>
<dbReference type="GO" id="GO:0005576">
    <property type="term" value="C:extracellular region"/>
    <property type="evidence" value="ECO:0007669"/>
    <property type="project" value="UniProtKB-SubCell"/>
</dbReference>
<gene>
    <name evidence="14" type="ORF">TWF506_011474</name>
</gene>
<evidence type="ECO:0000256" key="3">
    <source>
        <dbReference type="ARBA" id="ARBA00004613"/>
    </source>
</evidence>
<dbReference type="EMBL" id="JAVHJM010000009">
    <property type="protein sequence ID" value="KAK6506569.1"/>
    <property type="molecule type" value="Genomic_DNA"/>
</dbReference>
<evidence type="ECO:0000256" key="10">
    <source>
        <dbReference type="ARBA" id="ARBA00023239"/>
    </source>
</evidence>
<name>A0AAN8RVM7_9PEZI</name>
<dbReference type="SUPFAM" id="SSF51126">
    <property type="entry name" value="Pectin lyase-like"/>
    <property type="match status" value="1"/>
</dbReference>
<dbReference type="PANTHER" id="PTHR31683:SF18">
    <property type="entry name" value="PECTATE LYASE 21-RELATED"/>
    <property type="match status" value="1"/>
</dbReference>
<dbReference type="Pfam" id="PF00544">
    <property type="entry name" value="Pectate_lyase_4"/>
    <property type="match status" value="1"/>
</dbReference>
<dbReference type="FunFam" id="2.160.20.10:FF:000036">
    <property type="entry name" value="Pectate lyase A"/>
    <property type="match status" value="1"/>
</dbReference>
<dbReference type="InterPro" id="IPR002022">
    <property type="entry name" value="Pec_lyase"/>
</dbReference>
<comment type="subcellular location">
    <subcellularLocation>
        <location evidence="3 11">Secreted</location>
    </subcellularLocation>
</comment>
<dbReference type="GO" id="GO:0030570">
    <property type="term" value="F:pectate lyase activity"/>
    <property type="evidence" value="ECO:0007669"/>
    <property type="project" value="UniProtKB-EC"/>
</dbReference>
<proteinExistence type="inferred from homology"/>
<dbReference type="SMART" id="SM00656">
    <property type="entry name" value="Amb_all"/>
    <property type="match status" value="1"/>
</dbReference>
<evidence type="ECO:0000259" key="13">
    <source>
        <dbReference type="SMART" id="SM00656"/>
    </source>
</evidence>
<evidence type="ECO:0000256" key="8">
    <source>
        <dbReference type="ARBA" id="ARBA00022729"/>
    </source>
</evidence>
<dbReference type="Gene3D" id="2.160.20.10">
    <property type="entry name" value="Single-stranded right-handed beta-helix, Pectin lyase-like"/>
    <property type="match status" value="1"/>
</dbReference>
<keyword evidence="8 12" id="KW-0732">Signal</keyword>
<keyword evidence="6 11" id="KW-0964">Secreted</keyword>
<comment type="catalytic activity">
    <reaction evidence="1">
        <text>Eliminative cleavage of (1-&gt;4)-alpha-D-galacturonan to give oligosaccharides with 4-deoxy-alpha-D-galact-4-enuronosyl groups at their non-reducing ends.</text>
        <dbReference type="EC" id="4.2.2.2"/>
    </reaction>
</comment>
<dbReference type="InterPro" id="IPR045032">
    <property type="entry name" value="PEL"/>
</dbReference>
<evidence type="ECO:0000256" key="9">
    <source>
        <dbReference type="ARBA" id="ARBA00022837"/>
    </source>
</evidence>
<dbReference type="EC" id="4.2.2.2" evidence="5"/>
<evidence type="ECO:0000313" key="15">
    <source>
        <dbReference type="Proteomes" id="UP001307849"/>
    </source>
</evidence>
<keyword evidence="10 11" id="KW-0456">Lyase</keyword>
<evidence type="ECO:0000256" key="12">
    <source>
        <dbReference type="SAM" id="SignalP"/>
    </source>
</evidence>
<dbReference type="PANTHER" id="PTHR31683">
    <property type="entry name" value="PECTATE LYASE 18-RELATED"/>
    <property type="match status" value="1"/>
</dbReference>
<organism evidence="14 15">
    <name type="scientific">Arthrobotrys conoides</name>
    <dbReference type="NCBI Taxonomy" id="74498"/>
    <lineage>
        <taxon>Eukaryota</taxon>
        <taxon>Fungi</taxon>
        <taxon>Dikarya</taxon>
        <taxon>Ascomycota</taxon>
        <taxon>Pezizomycotina</taxon>
        <taxon>Orbiliomycetes</taxon>
        <taxon>Orbiliales</taxon>
        <taxon>Orbiliaceae</taxon>
        <taxon>Arthrobotrys</taxon>
    </lineage>
</organism>
<keyword evidence="7" id="KW-0479">Metal-binding</keyword>
<evidence type="ECO:0000256" key="5">
    <source>
        <dbReference type="ARBA" id="ARBA00012272"/>
    </source>
</evidence>
<dbReference type="Proteomes" id="UP001307849">
    <property type="component" value="Unassembled WGS sequence"/>
</dbReference>
<comment type="similarity">
    <text evidence="4 11">Belongs to the polysaccharide lyase 1 family.</text>
</comment>
<keyword evidence="11" id="KW-0624">Polysaccharide degradation</keyword>
<dbReference type="AlphaFoldDB" id="A0AAN8RVM7"/>
<dbReference type="InterPro" id="IPR012334">
    <property type="entry name" value="Pectin_lyas_fold"/>
</dbReference>
<sequence length="322" mass="34503">MHIGIRLVAYGLLVAHSCSTPIVDSLAKRAALGDIATTGYATMNGGTTGGMGGQIVEVDTLEGYVAAVADDNPRTVVITGPITASTQVSVGSNKSIIGKNKNAKLTGVGMHILGKSNVIVRNLVISKVLAANGDGIWIQESTNVWVDHCEIFNDQEHSKDFYDGLVDVTRASDWVTISHTYFHDHDKGSLVGHSDKNAAQDTGHLHVTYHNNHWKNVYSRGPSLRFGTGHIYNSYFDHMFECVRPRKGAQVLVESNYFVGASKPIFGTDGYAVARDNDYTDSTNQNTAPLGNLTAVPYQYSLLGSANVVGAVLGEAGATLTF</sequence>
<evidence type="ECO:0000256" key="2">
    <source>
        <dbReference type="ARBA" id="ARBA00001913"/>
    </source>
</evidence>